<reference evidence="1 2" key="1">
    <citation type="submission" date="2015-11" db="EMBL/GenBank/DDBJ databases">
        <title>Sequence of Pedobacter ginsenosidimutans.</title>
        <authorList>
            <person name="Carson E."/>
            <person name="Keyser V."/>
            <person name="Newman J."/>
            <person name="Miller J."/>
        </authorList>
    </citation>
    <scope>NUCLEOTIDE SEQUENCE [LARGE SCALE GENOMIC DNA]</scope>
    <source>
        <strain evidence="1 2">KACC 14530</strain>
    </source>
</reference>
<keyword evidence="2" id="KW-1185">Reference proteome</keyword>
<name>A0A0T5VRZ7_9SPHI</name>
<sequence>MQPVNELINTTNPGWPMVKDWIESAKNKVEILTVDTAKAKDALFKTQVTTRSPMGSVVYMTGGILVDDGWIRILGSGNPKLNRTLPDWNKGKSIEKFGDASPFLLVADDAIGGFYLLNGGGLGKDLGKIYYFSPDNLTYEPLDLTYSDFLQFCFNNDLDKFYKGKRWTKWKDEVSKLQGDKVYSFYPYLWSKEGKNINKNTRKIISIEEQYNLNLDTRKQLGLDK</sequence>
<comment type="caution">
    <text evidence="1">The sequence shown here is derived from an EMBL/GenBank/DDBJ whole genome shotgun (WGS) entry which is preliminary data.</text>
</comment>
<dbReference type="STRING" id="687842.ASU31_10350"/>
<evidence type="ECO:0008006" key="3">
    <source>
        <dbReference type="Google" id="ProtNLM"/>
    </source>
</evidence>
<dbReference type="Pfam" id="PF10946">
    <property type="entry name" value="DUF2625"/>
    <property type="match status" value="1"/>
</dbReference>
<evidence type="ECO:0000313" key="1">
    <source>
        <dbReference type="EMBL" id="KRT16576.1"/>
    </source>
</evidence>
<dbReference type="EMBL" id="LMZQ01000005">
    <property type="protein sequence ID" value="KRT16576.1"/>
    <property type="molecule type" value="Genomic_DNA"/>
</dbReference>
<dbReference type="InterPro" id="IPR021239">
    <property type="entry name" value="DUF2625"/>
</dbReference>
<dbReference type="AlphaFoldDB" id="A0A0T5VRZ7"/>
<organism evidence="1 2">
    <name type="scientific">Pedobacter ginsenosidimutans</name>
    <dbReference type="NCBI Taxonomy" id="687842"/>
    <lineage>
        <taxon>Bacteria</taxon>
        <taxon>Pseudomonadati</taxon>
        <taxon>Bacteroidota</taxon>
        <taxon>Sphingobacteriia</taxon>
        <taxon>Sphingobacteriales</taxon>
        <taxon>Sphingobacteriaceae</taxon>
        <taxon>Pedobacter</taxon>
    </lineage>
</organism>
<evidence type="ECO:0000313" key="2">
    <source>
        <dbReference type="Proteomes" id="UP000051950"/>
    </source>
</evidence>
<dbReference type="OrthoDB" id="1550811at2"/>
<dbReference type="Proteomes" id="UP000051950">
    <property type="component" value="Unassembled WGS sequence"/>
</dbReference>
<gene>
    <name evidence="1" type="ORF">ASU31_10350</name>
</gene>
<proteinExistence type="predicted"/>
<protein>
    <recommendedName>
        <fullName evidence="3">DUF2625 domain-containing protein</fullName>
    </recommendedName>
</protein>
<dbReference type="NCBIfam" id="NF008498">
    <property type="entry name" value="PRK11408.1-5"/>
    <property type="match status" value="1"/>
</dbReference>
<accession>A0A0T5VRZ7</accession>